<gene>
    <name evidence="3" type="ORF">SAMN05216313_14234</name>
</gene>
<reference evidence="4" key="1">
    <citation type="submission" date="2016-10" db="EMBL/GenBank/DDBJ databases">
        <authorList>
            <person name="Varghese N."/>
            <person name="Submissions S."/>
        </authorList>
    </citation>
    <scope>NUCLEOTIDE SEQUENCE [LARGE SCALE GENOMIC DNA]</scope>
    <source>
        <strain evidence="4">NLAE-zl-G277</strain>
    </source>
</reference>
<dbReference type="STRING" id="460384.SAMN05216313_14234"/>
<dbReference type="InterPro" id="IPR009936">
    <property type="entry name" value="DUF1468"/>
</dbReference>
<sequence length="149" mass="16680">MKRSDMGLVACIYAVILFFFVMTLKLKPEAQIYPLVVMVLLFLLNTGFLAQQILIARREGRKPVNDLARLFDGFQPVQFLSVLVLSVLYLGLIGVLGFYTATAVYLVATLLCLRVRALYILITVLAFAGLVYCAFTLFLHVPLPTGFLR</sequence>
<evidence type="ECO:0000313" key="3">
    <source>
        <dbReference type="EMBL" id="SEU17421.1"/>
    </source>
</evidence>
<feature type="transmembrane region" description="Helical" evidence="1">
    <location>
        <begin position="77"/>
        <end position="106"/>
    </location>
</feature>
<organism evidence="3 4">
    <name type="scientific">Enterocloster lavalensis</name>
    <dbReference type="NCBI Taxonomy" id="460384"/>
    <lineage>
        <taxon>Bacteria</taxon>
        <taxon>Bacillati</taxon>
        <taxon>Bacillota</taxon>
        <taxon>Clostridia</taxon>
        <taxon>Lachnospirales</taxon>
        <taxon>Lachnospiraceae</taxon>
        <taxon>Enterocloster</taxon>
    </lineage>
</organism>
<dbReference type="Pfam" id="PF07331">
    <property type="entry name" value="TctB"/>
    <property type="match status" value="1"/>
</dbReference>
<keyword evidence="1" id="KW-0812">Transmembrane</keyword>
<feature type="transmembrane region" description="Helical" evidence="1">
    <location>
        <begin position="32"/>
        <end position="56"/>
    </location>
</feature>
<evidence type="ECO:0000259" key="2">
    <source>
        <dbReference type="Pfam" id="PF07331"/>
    </source>
</evidence>
<name>A0A1I0K3B7_9FIRM</name>
<dbReference type="AlphaFoldDB" id="A0A1I0K3B7"/>
<dbReference type="EMBL" id="FOIM01000042">
    <property type="protein sequence ID" value="SEU17421.1"/>
    <property type="molecule type" value="Genomic_DNA"/>
</dbReference>
<protein>
    <submittedName>
        <fullName evidence="3">Tripartite tricarboxylate transporter TctB family protein</fullName>
    </submittedName>
</protein>
<feature type="transmembrane region" description="Helical" evidence="1">
    <location>
        <begin position="118"/>
        <end position="139"/>
    </location>
</feature>
<evidence type="ECO:0000256" key="1">
    <source>
        <dbReference type="SAM" id="Phobius"/>
    </source>
</evidence>
<dbReference type="Proteomes" id="UP000198508">
    <property type="component" value="Unassembled WGS sequence"/>
</dbReference>
<evidence type="ECO:0000313" key="4">
    <source>
        <dbReference type="Proteomes" id="UP000198508"/>
    </source>
</evidence>
<feature type="domain" description="DUF1468" evidence="2">
    <location>
        <begin position="13"/>
        <end position="144"/>
    </location>
</feature>
<keyword evidence="4" id="KW-1185">Reference proteome</keyword>
<keyword evidence="1" id="KW-0472">Membrane</keyword>
<feature type="transmembrane region" description="Helical" evidence="1">
    <location>
        <begin position="7"/>
        <end position="26"/>
    </location>
</feature>
<accession>A0A1I0K3B7</accession>
<dbReference type="RefSeq" id="WP_092370808.1">
    <property type="nucleotide sequence ID" value="NZ_CABJCG010000023.1"/>
</dbReference>
<proteinExistence type="predicted"/>
<keyword evidence="1" id="KW-1133">Transmembrane helix</keyword>